<proteinExistence type="predicted"/>
<gene>
    <name evidence="1" type="primary">P0462H08.30</name>
</gene>
<sequence>MGANFSGFNGFVLSMVGDVPVDSEAPMMTSLISRMDLPTQYSKMLIGFTAILLQPYQVSAYGDFINLQDDLLAQSSKMLIGLLLLKRRAWQLQQRRQQSCMEEVVDIDEHDEEAIVYRTGDGVRSRLRRKVREVRFDAVDLATSK</sequence>
<name>Q5NAW0_ORYSJ</name>
<accession>Q5NAW0</accession>
<protein>
    <submittedName>
        <fullName evidence="1">Uncharacterized protein</fullName>
    </submittedName>
</protein>
<evidence type="ECO:0000313" key="1">
    <source>
        <dbReference type="EMBL" id="BAD81404.1"/>
    </source>
</evidence>
<dbReference type="Proteomes" id="UP000817658">
    <property type="component" value="Chromosome 1"/>
</dbReference>
<dbReference type="AlphaFoldDB" id="Q5NAW0"/>
<dbReference type="EMBL" id="AP002525">
    <property type="protein sequence ID" value="BAD81404.1"/>
    <property type="molecule type" value="Genomic_DNA"/>
</dbReference>
<organism evidence="1">
    <name type="scientific">Oryza sativa subsp. japonica</name>
    <name type="common">Rice</name>
    <dbReference type="NCBI Taxonomy" id="39947"/>
    <lineage>
        <taxon>Eukaryota</taxon>
        <taxon>Viridiplantae</taxon>
        <taxon>Streptophyta</taxon>
        <taxon>Embryophyta</taxon>
        <taxon>Tracheophyta</taxon>
        <taxon>Spermatophyta</taxon>
        <taxon>Magnoliopsida</taxon>
        <taxon>Liliopsida</taxon>
        <taxon>Poales</taxon>
        <taxon>Poaceae</taxon>
        <taxon>BOP clade</taxon>
        <taxon>Oryzoideae</taxon>
        <taxon>Oryzeae</taxon>
        <taxon>Oryzinae</taxon>
        <taxon>Oryza</taxon>
        <taxon>Oryza sativa</taxon>
    </lineage>
</organism>
<reference evidence="1" key="1">
    <citation type="journal article" date="2002" name="Nature">
        <title>The genome sequence and structure of rice chromosome 1.</title>
        <authorList>
            <person name="Sasaki T."/>
            <person name="Matsumoto T."/>
            <person name="Yamamoto K."/>
            <person name="Sakata K."/>
            <person name="Baba T."/>
            <person name="Katayose Y."/>
            <person name="Wu J."/>
            <person name="Niimura Y."/>
            <person name="Cheng Z."/>
            <person name="Nagamura Y."/>
            <person name="Antonio B.A."/>
            <person name="Kanamori H."/>
            <person name="Hosokawa S."/>
            <person name="Masukawa M."/>
            <person name="Arikawa K."/>
            <person name="Chiden Y."/>
            <person name="Hayashi M."/>
            <person name="Okamoto M."/>
            <person name="Ando T."/>
            <person name="Aoki H."/>
            <person name="Arita K."/>
            <person name="Hamada M."/>
            <person name="Harada C."/>
            <person name="Hijishita S."/>
            <person name="Honda M."/>
            <person name="Ichikawa Y."/>
            <person name="Idonuma A."/>
            <person name="Iijima M."/>
            <person name="Ikeda M."/>
            <person name="Ikeno M."/>
            <person name="Itoh S."/>
            <person name="Itoh T."/>
            <person name="Itoh Y."/>
            <person name="Itoh Y."/>
            <person name="Iwabuchi A."/>
            <person name="Kamiya K."/>
            <person name="Karasawa W."/>
            <person name="Katagiri S."/>
            <person name="Kikuta A."/>
            <person name="Kobayashi N."/>
            <person name="Kono I."/>
            <person name="Machita K."/>
            <person name="Maehara T."/>
            <person name="Mizuno H."/>
            <person name="Mizubayashi T."/>
            <person name="Mukai Y."/>
            <person name="Nagasaki H."/>
            <person name="Nakashima M."/>
            <person name="Nakama Y."/>
            <person name="Nakamichi Y."/>
            <person name="Nakamura M."/>
            <person name="Namiki N."/>
            <person name="Negishi M."/>
            <person name="Ohta I."/>
            <person name="Ono N."/>
            <person name="Saji S."/>
            <person name="Sakai K."/>
            <person name="Shibata M."/>
            <person name="Shimokawa T."/>
            <person name="Shomura A."/>
            <person name="Song J."/>
            <person name="Takazaki Y."/>
            <person name="Terasawa K."/>
            <person name="Tsuji K."/>
            <person name="Waki K."/>
            <person name="Yamagata H."/>
            <person name="Yamane H."/>
            <person name="Yoshiki S."/>
            <person name="Yoshihara R."/>
            <person name="Yukawa K."/>
            <person name="Zhong H."/>
            <person name="Iwama H."/>
            <person name="Endo T."/>
            <person name="Ito H."/>
            <person name="Hahn J.H."/>
            <person name="Kim H.I."/>
            <person name="Eun M.Y."/>
            <person name="Yano M."/>
            <person name="Jiang J."/>
            <person name="Gojobori T."/>
        </authorList>
    </citation>
    <scope>NUCLEOTIDE SEQUENCE [LARGE SCALE GENOMIC DNA]</scope>
</reference>